<dbReference type="Proteomes" id="UP000838878">
    <property type="component" value="Chromosome 4"/>
</dbReference>
<name>A0A8J9UQ50_9NEOP</name>
<evidence type="ECO:0000313" key="3">
    <source>
        <dbReference type="Proteomes" id="UP000838878"/>
    </source>
</evidence>
<feature type="region of interest" description="Disordered" evidence="1">
    <location>
        <begin position="1"/>
        <end position="81"/>
    </location>
</feature>
<sequence>MDRDRTGSTPGPDRIDTGTAGRRADQQVVPDSLEPPLHQHPVMTKHETTKLTSKKPAYDKYHNRISQKRWQAKLSGRRRLT</sequence>
<feature type="compositionally biased region" description="Basic residues" evidence="1">
    <location>
        <begin position="63"/>
        <end position="81"/>
    </location>
</feature>
<dbReference type="AlphaFoldDB" id="A0A8J9UQ50"/>
<accession>A0A8J9UQ50</accession>
<keyword evidence="3" id="KW-1185">Reference proteome</keyword>
<evidence type="ECO:0000313" key="2">
    <source>
        <dbReference type="EMBL" id="CAH0724371.1"/>
    </source>
</evidence>
<dbReference type="EMBL" id="OV170224">
    <property type="protein sequence ID" value="CAH0724371.1"/>
    <property type="molecule type" value="Genomic_DNA"/>
</dbReference>
<organism evidence="2 3">
    <name type="scientific">Brenthis ino</name>
    <name type="common">lesser marbled fritillary</name>
    <dbReference type="NCBI Taxonomy" id="405034"/>
    <lineage>
        <taxon>Eukaryota</taxon>
        <taxon>Metazoa</taxon>
        <taxon>Ecdysozoa</taxon>
        <taxon>Arthropoda</taxon>
        <taxon>Hexapoda</taxon>
        <taxon>Insecta</taxon>
        <taxon>Pterygota</taxon>
        <taxon>Neoptera</taxon>
        <taxon>Endopterygota</taxon>
        <taxon>Lepidoptera</taxon>
        <taxon>Glossata</taxon>
        <taxon>Ditrysia</taxon>
        <taxon>Papilionoidea</taxon>
        <taxon>Nymphalidae</taxon>
        <taxon>Heliconiinae</taxon>
        <taxon>Argynnini</taxon>
        <taxon>Brenthis</taxon>
    </lineage>
</organism>
<reference evidence="2" key="1">
    <citation type="submission" date="2021-12" db="EMBL/GenBank/DDBJ databases">
        <authorList>
            <person name="Martin H S."/>
        </authorList>
    </citation>
    <scope>NUCLEOTIDE SEQUENCE</scope>
</reference>
<proteinExistence type="predicted"/>
<protein>
    <submittedName>
        <fullName evidence="2">Uncharacterized protein</fullName>
    </submittedName>
</protein>
<feature type="non-terminal residue" evidence="2">
    <location>
        <position position="81"/>
    </location>
</feature>
<evidence type="ECO:0000256" key="1">
    <source>
        <dbReference type="SAM" id="MobiDB-lite"/>
    </source>
</evidence>
<gene>
    <name evidence="2" type="ORF">BINO364_LOCUS10085</name>
</gene>